<organism evidence="2 3">
    <name type="scientific">Racocetra fulgida</name>
    <dbReference type="NCBI Taxonomy" id="60492"/>
    <lineage>
        <taxon>Eukaryota</taxon>
        <taxon>Fungi</taxon>
        <taxon>Fungi incertae sedis</taxon>
        <taxon>Mucoromycota</taxon>
        <taxon>Glomeromycotina</taxon>
        <taxon>Glomeromycetes</taxon>
        <taxon>Diversisporales</taxon>
        <taxon>Gigasporaceae</taxon>
        <taxon>Racocetra</taxon>
    </lineage>
</organism>
<dbReference type="OrthoDB" id="10497714at2759"/>
<gene>
    <name evidence="2" type="ORF">RFULGI_LOCUS14926</name>
</gene>
<feature type="non-terminal residue" evidence="2">
    <location>
        <position position="81"/>
    </location>
</feature>
<dbReference type="AlphaFoldDB" id="A0A9N9J9V6"/>
<keyword evidence="3" id="KW-1185">Reference proteome</keyword>
<proteinExistence type="predicted"/>
<reference evidence="2" key="1">
    <citation type="submission" date="2021-06" db="EMBL/GenBank/DDBJ databases">
        <authorList>
            <person name="Kallberg Y."/>
            <person name="Tangrot J."/>
            <person name="Rosling A."/>
        </authorList>
    </citation>
    <scope>NUCLEOTIDE SEQUENCE</scope>
    <source>
        <strain evidence="2">IN212</strain>
    </source>
</reference>
<sequence>PNIENNDTAQSQKGQTELIILLKLGTLYEPSARPSDLEVQLKLRELYEQFQENSPQIRPKDPHCDIEIPDIELTESQIEMP</sequence>
<accession>A0A9N9J9V6</accession>
<name>A0A9N9J9V6_9GLOM</name>
<evidence type="ECO:0000313" key="2">
    <source>
        <dbReference type="EMBL" id="CAG8769159.1"/>
    </source>
</evidence>
<dbReference type="EMBL" id="CAJVPZ010045364">
    <property type="protein sequence ID" value="CAG8769159.1"/>
    <property type="molecule type" value="Genomic_DNA"/>
</dbReference>
<evidence type="ECO:0000256" key="1">
    <source>
        <dbReference type="SAM" id="MobiDB-lite"/>
    </source>
</evidence>
<comment type="caution">
    <text evidence="2">The sequence shown here is derived from an EMBL/GenBank/DDBJ whole genome shotgun (WGS) entry which is preliminary data.</text>
</comment>
<feature type="region of interest" description="Disordered" evidence="1">
    <location>
        <begin position="52"/>
        <end position="81"/>
    </location>
</feature>
<evidence type="ECO:0000313" key="3">
    <source>
        <dbReference type="Proteomes" id="UP000789396"/>
    </source>
</evidence>
<feature type="non-terminal residue" evidence="2">
    <location>
        <position position="1"/>
    </location>
</feature>
<dbReference type="Proteomes" id="UP000789396">
    <property type="component" value="Unassembled WGS sequence"/>
</dbReference>
<protein>
    <submittedName>
        <fullName evidence="2">13844_t:CDS:1</fullName>
    </submittedName>
</protein>